<dbReference type="Proteomes" id="UP000887564">
    <property type="component" value="Unplaced"/>
</dbReference>
<name>A0A914RLK7_PAREQ</name>
<protein>
    <submittedName>
        <fullName evidence="2">Uncharacterized protein</fullName>
    </submittedName>
</protein>
<evidence type="ECO:0000313" key="2">
    <source>
        <dbReference type="WBParaSite" id="PEQ_0000568701-mRNA-1"/>
    </source>
</evidence>
<dbReference type="AlphaFoldDB" id="A0A914RLK7"/>
<proteinExistence type="predicted"/>
<sequence>PLSFICVTFRHANNGRLLEGKRVLLYTRNFYSESQMPNFSEIWAPLIQQMGASVVDQMPPGMLLLAIDTMNLIMSISDTKSWSLQQKRRSYCVET</sequence>
<dbReference type="InterPro" id="IPR036420">
    <property type="entry name" value="BRCT_dom_sf"/>
</dbReference>
<keyword evidence="1" id="KW-1185">Reference proteome</keyword>
<organism evidence="1 2">
    <name type="scientific">Parascaris equorum</name>
    <name type="common">Equine roundworm</name>
    <dbReference type="NCBI Taxonomy" id="6256"/>
    <lineage>
        <taxon>Eukaryota</taxon>
        <taxon>Metazoa</taxon>
        <taxon>Ecdysozoa</taxon>
        <taxon>Nematoda</taxon>
        <taxon>Chromadorea</taxon>
        <taxon>Rhabditida</taxon>
        <taxon>Spirurina</taxon>
        <taxon>Ascaridomorpha</taxon>
        <taxon>Ascaridoidea</taxon>
        <taxon>Ascarididae</taxon>
        <taxon>Parascaris</taxon>
    </lineage>
</organism>
<dbReference type="WBParaSite" id="PEQ_0000568701-mRNA-1">
    <property type="protein sequence ID" value="PEQ_0000568701-mRNA-1"/>
    <property type="gene ID" value="PEQ_0000568701"/>
</dbReference>
<evidence type="ECO:0000313" key="1">
    <source>
        <dbReference type="Proteomes" id="UP000887564"/>
    </source>
</evidence>
<accession>A0A914RLK7</accession>
<dbReference type="Gene3D" id="3.40.50.10190">
    <property type="entry name" value="BRCT domain"/>
    <property type="match status" value="1"/>
</dbReference>
<reference evidence="2" key="1">
    <citation type="submission" date="2022-11" db="UniProtKB">
        <authorList>
            <consortium name="WormBaseParasite"/>
        </authorList>
    </citation>
    <scope>IDENTIFICATION</scope>
</reference>